<proteinExistence type="predicted"/>
<name>A0A9D4QNP3_DREPO</name>
<keyword evidence="2" id="KW-1185">Reference proteome</keyword>
<dbReference type="AlphaFoldDB" id="A0A9D4QNP3"/>
<dbReference type="EMBL" id="JAIWYP010000004">
    <property type="protein sequence ID" value="KAH3837733.1"/>
    <property type="molecule type" value="Genomic_DNA"/>
</dbReference>
<protein>
    <submittedName>
        <fullName evidence="1">Uncharacterized protein</fullName>
    </submittedName>
</protein>
<comment type="caution">
    <text evidence="1">The sequence shown here is derived from an EMBL/GenBank/DDBJ whole genome shotgun (WGS) entry which is preliminary data.</text>
</comment>
<evidence type="ECO:0000313" key="1">
    <source>
        <dbReference type="EMBL" id="KAH3837733.1"/>
    </source>
</evidence>
<reference evidence="1" key="1">
    <citation type="journal article" date="2019" name="bioRxiv">
        <title>The Genome of the Zebra Mussel, Dreissena polymorpha: A Resource for Invasive Species Research.</title>
        <authorList>
            <person name="McCartney M.A."/>
            <person name="Auch B."/>
            <person name="Kono T."/>
            <person name="Mallez S."/>
            <person name="Zhang Y."/>
            <person name="Obille A."/>
            <person name="Becker A."/>
            <person name="Abrahante J.E."/>
            <person name="Garbe J."/>
            <person name="Badalamenti J.P."/>
            <person name="Herman A."/>
            <person name="Mangelson H."/>
            <person name="Liachko I."/>
            <person name="Sullivan S."/>
            <person name="Sone E.D."/>
            <person name="Koren S."/>
            <person name="Silverstein K.A.T."/>
            <person name="Beckman K.B."/>
            <person name="Gohl D.M."/>
        </authorList>
    </citation>
    <scope>NUCLEOTIDE SEQUENCE</scope>
    <source>
        <strain evidence="1">Duluth1</strain>
        <tissue evidence="1">Whole animal</tissue>
    </source>
</reference>
<dbReference type="Proteomes" id="UP000828390">
    <property type="component" value="Unassembled WGS sequence"/>
</dbReference>
<accession>A0A9D4QNP3</accession>
<reference evidence="1" key="2">
    <citation type="submission" date="2020-11" db="EMBL/GenBank/DDBJ databases">
        <authorList>
            <person name="McCartney M.A."/>
            <person name="Auch B."/>
            <person name="Kono T."/>
            <person name="Mallez S."/>
            <person name="Becker A."/>
            <person name="Gohl D.M."/>
            <person name="Silverstein K.A.T."/>
            <person name="Koren S."/>
            <person name="Bechman K.B."/>
            <person name="Herman A."/>
            <person name="Abrahante J.E."/>
            <person name="Garbe J."/>
        </authorList>
    </citation>
    <scope>NUCLEOTIDE SEQUENCE</scope>
    <source>
        <strain evidence="1">Duluth1</strain>
        <tissue evidence="1">Whole animal</tissue>
    </source>
</reference>
<evidence type="ECO:0000313" key="2">
    <source>
        <dbReference type="Proteomes" id="UP000828390"/>
    </source>
</evidence>
<organism evidence="1 2">
    <name type="scientific">Dreissena polymorpha</name>
    <name type="common">Zebra mussel</name>
    <name type="synonym">Mytilus polymorpha</name>
    <dbReference type="NCBI Taxonomy" id="45954"/>
    <lineage>
        <taxon>Eukaryota</taxon>
        <taxon>Metazoa</taxon>
        <taxon>Spiralia</taxon>
        <taxon>Lophotrochozoa</taxon>
        <taxon>Mollusca</taxon>
        <taxon>Bivalvia</taxon>
        <taxon>Autobranchia</taxon>
        <taxon>Heteroconchia</taxon>
        <taxon>Euheterodonta</taxon>
        <taxon>Imparidentia</taxon>
        <taxon>Neoheterodontei</taxon>
        <taxon>Myida</taxon>
        <taxon>Dreissenoidea</taxon>
        <taxon>Dreissenidae</taxon>
        <taxon>Dreissena</taxon>
    </lineage>
</organism>
<gene>
    <name evidence="1" type="ORF">DPMN_111134</name>
</gene>
<sequence length="57" mass="6259">MPVVALSVVAPSSPRLSHPAYPRVLRQGVVTTVVRETVPQVYQGLTYRGLDLLETQL</sequence>